<accession>A0A2A7AW86</accession>
<sequence>MKLYHKIFKSRDDMSVYLENMDPLISYDEELFNRLTSARNTDELHDAKCAVLRDFHDIYTFDASDAEFPEPVGHFDDEGEKIKFIRKKISLQDIAFYLGSVYKKYHYIIYQTYNRLPEIELKRLTIDYNEIYRKAMEDYIAALVTGGQHAVTASFVLPSLIEQGMGVTLQNRMLFKCIMQLNDLTEEEKKVIEPFLHNDKVLFYGTEKFSMEKSYRLFVEKGVLKNAPDNEMILTGLAQKEKKKLPRTLGRLLNSNFAKEEIRPEYLELLKNFFVELNIRNCIMHGLGETFDYLDIGLVAIMFQMLWDIVECEIFKD</sequence>
<reference evidence="1 2" key="1">
    <citation type="journal article" date="2017" name="Front. Microbiol.">
        <title>New Insights into the Diversity of the Genus Faecalibacterium.</title>
        <authorList>
            <person name="Benevides L."/>
            <person name="Burman S."/>
            <person name="Martin R."/>
            <person name="Robert V."/>
            <person name="Thomas M."/>
            <person name="Miquel S."/>
            <person name="Chain F."/>
            <person name="Sokol H."/>
            <person name="Bermudez-Humaran L.G."/>
            <person name="Morrison M."/>
            <person name="Langella P."/>
            <person name="Azevedo V.A."/>
            <person name="Chatel J.M."/>
            <person name="Soares S."/>
        </authorList>
    </citation>
    <scope>NUCLEOTIDE SEQUENCE [LARGE SCALE GENOMIC DNA]</scope>
    <source>
        <strain evidence="1 2">CNCM I 4644</strain>
    </source>
</reference>
<gene>
    <name evidence="1" type="ORF">CGS59_10990</name>
</gene>
<evidence type="ECO:0000313" key="2">
    <source>
        <dbReference type="Proteomes" id="UP000220480"/>
    </source>
</evidence>
<name>A0A2A7AW86_9FIRM</name>
<dbReference type="EMBL" id="NMTZ01000026">
    <property type="protein sequence ID" value="PDX83406.1"/>
    <property type="molecule type" value="Genomic_DNA"/>
</dbReference>
<evidence type="ECO:0008006" key="3">
    <source>
        <dbReference type="Google" id="ProtNLM"/>
    </source>
</evidence>
<organism evidence="1 2">
    <name type="scientific">Faecalibacterium prausnitzii</name>
    <dbReference type="NCBI Taxonomy" id="853"/>
    <lineage>
        <taxon>Bacteria</taxon>
        <taxon>Bacillati</taxon>
        <taxon>Bacillota</taxon>
        <taxon>Clostridia</taxon>
        <taxon>Eubacteriales</taxon>
        <taxon>Oscillospiraceae</taxon>
        <taxon>Faecalibacterium</taxon>
    </lineage>
</organism>
<proteinExistence type="predicted"/>
<comment type="caution">
    <text evidence="1">The sequence shown here is derived from an EMBL/GenBank/DDBJ whole genome shotgun (WGS) entry which is preliminary data.</text>
</comment>
<protein>
    <recommendedName>
        <fullName evidence="3">DUF4209 domain-containing protein</fullName>
    </recommendedName>
</protein>
<dbReference type="AlphaFoldDB" id="A0A2A7AW86"/>
<evidence type="ECO:0000313" key="1">
    <source>
        <dbReference type="EMBL" id="PDX83406.1"/>
    </source>
</evidence>
<dbReference type="Proteomes" id="UP000220480">
    <property type="component" value="Unassembled WGS sequence"/>
</dbReference>